<evidence type="ECO:0000256" key="1">
    <source>
        <dbReference type="ARBA" id="ARBA00022527"/>
    </source>
</evidence>
<gene>
    <name evidence="9" type="ORF">M9Y10_024782</name>
</gene>
<feature type="domain" description="Protein kinase" evidence="7">
    <location>
        <begin position="152"/>
        <end position="600"/>
    </location>
</feature>
<dbReference type="PROSITE" id="PS50011">
    <property type="entry name" value="PROTEIN_KINASE_DOM"/>
    <property type="match status" value="1"/>
</dbReference>
<keyword evidence="2" id="KW-0808">Transferase</keyword>
<accession>A0ABR2HB83</accession>
<dbReference type="Gene3D" id="3.30.200.20">
    <property type="entry name" value="Phosphorylase Kinase, domain 1"/>
    <property type="match status" value="1"/>
</dbReference>
<keyword evidence="10" id="KW-1185">Reference proteome</keyword>
<organism evidence="9 10">
    <name type="scientific">Tritrichomonas musculus</name>
    <dbReference type="NCBI Taxonomy" id="1915356"/>
    <lineage>
        <taxon>Eukaryota</taxon>
        <taxon>Metamonada</taxon>
        <taxon>Parabasalia</taxon>
        <taxon>Tritrichomonadida</taxon>
        <taxon>Tritrichomonadidae</taxon>
        <taxon>Tritrichomonas</taxon>
    </lineage>
</organism>
<evidence type="ECO:0000256" key="3">
    <source>
        <dbReference type="ARBA" id="ARBA00022741"/>
    </source>
</evidence>
<keyword evidence="5" id="KW-0067">ATP-binding</keyword>
<dbReference type="InterPro" id="IPR008271">
    <property type="entry name" value="Ser/Thr_kinase_AS"/>
</dbReference>
<evidence type="ECO:0000256" key="2">
    <source>
        <dbReference type="ARBA" id="ARBA00022679"/>
    </source>
</evidence>
<dbReference type="CDD" id="cd05123">
    <property type="entry name" value="STKc_AGC"/>
    <property type="match status" value="1"/>
</dbReference>
<dbReference type="InterPro" id="IPR000961">
    <property type="entry name" value="AGC-kinase_C"/>
</dbReference>
<dbReference type="SUPFAM" id="SSF56112">
    <property type="entry name" value="Protein kinase-like (PK-like)"/>
    <property type="match status" value="1"/>
</dbReference>
<evidence type="ECO:0000313" key="9">
    <source>
        <dbReference type="EMBL" id="KAK8843717.1"/>
    </source>
</evidence>
<proteinExistence type="predicted"/>
<keyword evidence="3" id="KW-0547">Nucleotide-binding</keyword>
<dbReference type="PROSITE" id="PS00108">
    <property type="entry name" value="PROTEIN_KINASE_ST"/>
    <property type="match status" value="1"/>
</dbReference>
<comment type="caution">
    <text evidence="9">The sequence shown here is derived from an EMBL/GenBank/DDBJ whole genome shotgun (WGS) entry which is preliminary data.</text>
</comment>
<evidence type="ECO:0000256" key="6">
    <source>
        <dbReference type="SAM" id="MobiDB-lite"/>
    </source>
</evidence>
<evidence type="ECO:0000256" key="5">
    <source>
        <dbReference type="ARBA" id="ARBA00022840"/>
    </source>
</evidence>
<dbReference type="Gene3D" id="1.10.510.10">
    <property type="entry name" value="Transferase(Phosphotransferase) domain 1"/>
    <property type="match status" value="1"/>
</dbReference>
<dbReference type="SMART" id="SM00220">
    <property type="entry name" value="S_TKc"/>
    <property type="match status" value="1"/>
</dbReference>
<sequence length="707" mass="81456">MNENLEIQTNPNEWMPCTCILKENIFIIHLLDNLLDLSKDSKLADFSLNSSMKNKFFCFFIDQTSQAHILDQYKHSFIFRVQSTPVITDDISDIQSILNLNLNIENVNPFNETASRRWLTFKCNNEKEVLSWVTSIRDRTPPQNNPISISMFRPIKQLGGGNYGVVDLCQKIDTNEIFAIKKISKIRLFNKNRLKTVFSENHILKSISFPFIVHLYYAFQDKENFYFVLEFVPGGDLKSRIESSRGTQIREEGNDQQLSKPKDESVIKSYSVVFNYHKNDFIDFKNDGFAQIHKAKSTVFHPSNNDENIVVETNTQSEENQSDLNSSVTKDALNFEPKKLFIPKPPKPSLLQQNDSNEVDIEIDSENEHEASQTRNISHSLTTSNVNSLARPNSNSISIHSSFTDSFNIERYITRKKKKIGISSSSSFGERRFRERIDISDVRLYIAEIALALKHLHDNGFIYRDLKPENVLIDADGHVKLTDFGLSKEMSCDDSTRTFCGTYEYLAPEIVKHLPYTNKVDWWALGILIYELLFNRTPFAAIDPKSGQQNQLKTADKIVNKKIIMPNCGDQKLTDMIYGLLEKDPNKRFGFDDVKNNDFMKEIDFDMVLRKEVAPLYVPDVDEEIDIQVEELNDFSSSSNQISSQNNLGLQENNDDRIENNSELAKNNDDDDQLYFQRFSFNYESEMTLSSPPQVDITITKIDDNND</sequence>
<reference evidence="9 10" key="1">
    <citation type="submission" date="2024-04" db="EMBL/GenBank/DDBJ databases">
        <title>Tritrichomonas musculus Genome.</title>
        <authorList>
            <person name="Alves-Ferreira E."/>
            <person name="Grigg M."/>
            <person name="Lorenzi H."/>
            <person name="Galac M."/>
        </authorList>
    </citation>
    <scope>NUCLEOTIDE SEQUENCE [LARGE SCALE GENOMIC DNA]</scope>
    <source>
        <strain evidence="9 10">EAF2021</strain>
    </source>
</reference>
<evidence type="ECO:0000259" key="8">
    <source>
        <dbReference type="PROSITE" id="PS51285"/>
    </source>
</evidence>
<keyword evidence="1" id="KW-0723">Serine/threonine-protein kinase</keyword>
<dbReference type="Proteomes" id="UP001470230">
    <property type="component" value="Unassembled WGS sequence"/>
</dbReference>
<dbReference type="InterPro" id="IPR045270">
    <property type="entry name" value="STKc_AGC"/>
</dbReference>
<name>A0ABR2HB83_9EUKA</name>
<evidence type="ECO:0000313" key="10">
    <source>
        <dbReference type="Proteomes" id="UP001470230"/>
    </source>
</evidence>
<dbReference type="Pfam" id="PF00069">
    <property type="entry name" value="Pkinase"/>
    <property type="match status" value="2"/>
</dbReference>
<protein>
    <recommendedName>
        <fullName evidence="11">AGC family protein kinase</fullName>
    </recommendedName>
</protein>
<dbReference type="InterPro" id="IPR011009">
    <property type="entry name" value="Kinase-like_dom_sf"/>
</dbReference>
<dbReference type="PANTHER" id="PTHR24351">
    <property type="entry name" value="RIBOSOMAL PROTEIN S6 KINASE"/>
    <property type="match status" value="1"/>
</dbReference>
<evidence type="ECO:0000256" key="4">
    <source>
        <dbReference type="ARBA" id="ARBA00022777"/>
    </source>
</evidence>
<feature type="region of interest" description="Disordered" evidence="6">
    <location>
        <begin position="635"/>
        <end position="654"/>
    </location>
</feature>
<feature type="compositionally biased region" description="Low complexity" evidence="6">
    <location>
        <begin position="636"/>
        <end position="647"/>
    </location>
</feature>
<evidence type="ECO:0000259" key="7">
    <source>
        <dbReference type="PROSITE" id="PS50011"/>
    </source>
</evidence>
<feature type="domain" description="AGC-kinase C-terminal" evidence="8">
    <location>
        <begin position="601"/>
        <end position="691"/>
    </location>
</feature>
<dbReference type="EMBL" id="JAPFFF010000034">
    <property type="protein sequence ID" value="KAK8843717.1"/>
    <property type="molecule type" value="Genomic_DNA"/>
</dbReference>
<dbReference type="PROSITE" id="PS51285">
    <property type="entry name" value="AGC_KINASE_CTER"/>
    <property type="match status" value="1"/>
</dbReference>
<evidence type="ECO:0008006" key="11">
    <source>
        <dbReference type="Google" id="ProtNLM"/>
    </source>
</evidence>
<keyword evidence="4" id="KW-0418">Kinase</keyword>
<dbReference type="InterPro" id="IPR000719">
    <property type="entry name" value="Prot_kinase_dom"/>
</dbReference>